<dbReference type="EMBL" id="CYPS01000008">
    <property type="protein sequence ID" value="CUH41560.1"/>
    <property type="molecule type" value="Genomic_DNA"/>
</dbReference>
<evidence type="ECO:0000313" key="3">
    <source>
        <dbReference type="Proteomes" id="UP000050786"/>
    </source>
</evidence>
<evidence type="ECO:0000256" key="1">
    <source>
        <dbReference type="SAM" id="MobiDB-lite"/>
    </source>
</evidence>
<organism evidence="2 3">
    <name type="scientific">Ruegeria atlantica</name>
    <dbReference type="NCBI Taxonomy" id="81569"/>
    <lineage>
        <taxon>Bacteria</taxon>
        <taxon>Pseudomonadati</taxon>
        <taxon>Pseudomonadota</taxon>
        <taxon>Alphaproteobacteria</taxon>
        <taxon>Rhodobacterales</taxon>
        <taxon>Roseobacteraceae</taxon>
        <taxon>Ruegeria</taxon>
    </lineage>
</organism>
<protein>
    <submittedName>
        <fullName evidence="2">Uncharacterized protein</fullName>
    </submittedName>
</protein>
<dbReference type="Proteomes" id="UP000050786">
    <property type="component" value="Unassembled WGS sequence"/>
</dbReference>
<evidence type="ECO:0000313" key="2">
    <source>
        <dbReference type="EMBL" id="CUH41560.1"/>
    </source>
</evidence>
<reference evidence="3" key="1">
    <citation type="submission" date="2015-09" db="EMBL/GenBank/DDBJ databases">
        <authorList>
            <person name="Rodrigo-Torres L."/>
            <person name="Arahal D.R."/>
        </authorList>
    </citation>
    <scope>NUCLEOTIDE SEQUENCE [LARGE SCALE GENOMIC DNA]</scope>
    <source>
        <strain evidence="3">CECT 4293</strain>
    </source>
</reference>
<proteinExistence type="predicted"/>
<accession>A0A0P1E1U5</accession>
<name>A0A0P1E1U5_9RHOB</name>
<keyword evidence="3" id="KW-1185">Reference proteome</keyword>
<feature type="region of interest" description="Disordered" evidence="1">
    <location>
        <begin position="1"/>
        <end position="33"/>
    </location>
</feature>
<sequence length="33" mass="3560">MTVMKGLDTKDLTRSIGELEAGPNPTIIKTLSE</sequence>
<dbReference type="AlphaFoldDB" id="A0A0P1E1U5"/>
<gene>
    <name evidence="2" type="ORF">RUM4293_00434</name>
</gene>